<reference evidence="1" key="1">
    <citation type="submission" date="2018-11" db="EMBL/GenBank/DDBJ databases">
        <authorList>
            <consortium name="Pathogen Informatics"/>
        </authorList>
    </citation>
    <scope>NUCLEOTIDE SEQUENCE</scope>
</reference>
<dbReference type="AlphaFoldDB" id="A0A448WUC3"/>
<name>A0A448WUC3_9PLAT</name>
<gene>
    <name evidence="1" type="ORF">PXEA_LOCUS13938</name>
</gene>
<dbReference type="EMBL" id="CAAALY010046708">
    <property type="protein sequence ID" value="VEL20498.1"/>
    <property type="molecule type" value="Genomic_DNA"/>
</dbReference>
<evidence type="ECO:0000313" key="2">
    <source>
        <dbReference type="Proteomes" id="UP000784294"/>
    </source>
</evidence>
<organism evidence="1 2">
    <name type="scientific">Protopolystoma xenopodis</name>
    <dbReference type="NCBI Taxonomy" id="117903"/>
    <lineage>
        <taxon>Eukaryota</taxon>
        <taxon>Metazoa</taxon>
        <taxon>Spiralia</taxon>
        <taxon>Lophotrochozoa</taxon>
        <taxon>Platyhelminthes</taxon>
        <taxon>Monogenea</taxon>
        <taxon>Polyopisthocotylea</taxon>
        <taxon>Polystomatidea</taxon>
        <taxon>Polystomatidae</taxon>
        <taxon>Protopolystoma</taxon>
    </lineage>
</organism>
<proteinExistence type="predicted"/>
<dbReference type="Proteomes" id="UP000784294">
    <property type="component" value="Unassembled WGS sequence"/>
</dbReference>
<keyword evidence="2" id="KW-1185">Reference proteome</keyword>
<accession>A0A448WUC3</accession>
<comment type="caution">
    <text evidence="1">The sequence shown here is derived from an EMBL/GenBank/DDBJ whole genome shotgun (WGS) entry which is preliminary data.</text>
</comment>
<evidence type="ECO:0000313" key="1">
    <source>
        <dbReference type="EMBL" id="VEL20498.1"/>
    </source>
</evidence>
<sequence>MGVTSPTNEDVSHFESQILINAPEKGSCKLENMHSQPPEDAAKLGLLDTLESHAEQESSIAPVLGLDQCDARKAELMKGQGAGTKVDMLSLSDEPELEAAYEARQHVLCQLREELDWLTKVSKMLDPNTYLAHISSFTSPGDPICTSPSSSLYLSEIILPASETSRMSLACLPAQPDKLQEVASRVADLRSDWQSRRGRVASLSEAASRLLRQMSSTSSGLLANKMPTAINHHLVRLCFSYFAFL</sequence>
<protein>
    <submittedName>
        <fullName evidence="1">Uncharacterized protein</fullName>
    </submittedName>
</protein>